<sequence length="55" mass="6158">MGNLRSLWRATRKTSQRAILELTDSSTTLLSTIGKKLILLRQNMSPLPLFGTNTL</sequence>
<dbReference type="HOGENOM" id="CLU_3033884_0_0_1"/>
<accession>R0KU94</accession>
<reference evidence="1 2" key="2">
    <citation type="journal article" date="2013" name="PLoS Genet.">
        <title>Comparative genome structure, secondary metabolite, and effector coding capacity across Cochliobolus pathogens.</title>
        <authorList>
            <person name="Condon B.J."/>
            <person name="Leng Y."/>
            <person name="Wu D."/>
            <person name="Bushley K.E."/>
            <person name="Ohm R.A."/>
            <person name="Otillar R."/>
            <person name="Martin J."/>
            <person name="Schackwitz W."/>
            <person name="Grimwood J."/>
            <person name="MohdZainudin N."/>
            <person name="Xue C."/>
            <person name="Wang R."/>
            <person name="Manning V.A."/>
            <person name="Dhillon B."/>
            <person name="Tu Z.J."/>
            <person name="Steffenson B.J."/>
            <person name="Salamov A."/>
            <person name="Sun H."/>
            <person name="Lowry S."/>
            <person name="LaButti K."/>
            <person name="Han J."/>
            <person name="Copeland A."/>
            <person name="Lindquist E."/>
            <person name="Barry K."/>
            <person name="Schmutz J."/>
            <person name="Baker S.E."/>
            <person name="Ciuffetti L.M."/>
            <person name="Grigoriev I.V."/>
            <person name="Zhong S."/>
            <person name="Turgeon B.G."/>
        </authorList>
    </citation>
    <scope>NUCLEOTIDE SEQUENCE [LARGE SCALE GENOMIC DNA]</scope>
    <source>
        <strain evidence="2">28A</strain>
    </source>
</reference>
<evidence type="ECO:0000313" key="1">
    <source>
        <dbReference type="EMBL" id="EOA91367.1"/>
    </source>
</evidence>
<gene>
    <name evidence="1" type="ORF">SETTUDRAFT_152488</name>
</gene>
<keyword evidence="2" id="KW-1185">Reference proteome</keyword>
<organism evidence="1 2">
    <name type="scientific">Exserohilum turcicum (strain 28A)</name>
    <name type="common">Northern leaf blight fungus</name>
    <name type="synonym">Setosphaeria turcica</name>
    <dbReference type="NCBI Taxonomy" id="671987"/>
    <lineage>
        <taxon>Eukaryota</taxon>
        <taxon>Fungi</taxon>
        <taxon>Dikarya</taxon>
        <taxon>Ascomycota</taxon>
        <taxon>Pezizomycotina</taxon>
        <taxon>Dothideomycetes</taxon>
        <taxon>Pleosporomycetidae</taxon>
        <taxon>Pleosporales</taxon>
        <taxon>Pleosporineae</taxon>
        <taxon>Pleosporaceae</taxon>
        <taxon>Exserohilum</taxon>
    </lineage>
</organism>
<reference evidence="1 2" key="1">
    <citation type="journal article" date="2012" name="PLoS Pathog.">
        <title>Diverse lifestyles and strategies of plant pathogenesis encoded in the genomes of eighteen Dothideomycetes fungi.</title>
        <authorList>
            <person name="Ohm R.A."/>
            <person name="Feau N."/>
            <person name="Henrissat B."/>
            <person name="Schoch C.L."/>
            <person name="Horwitz B.A."/>
            <person name="Barry K.W."/>
            <person name="Condon B.J."/>
            <person name="Copeland A.C."/>
            <person name="Dhillon B."/>
            <person name="Glaser F."/>
            <person name="Hesse C.N."/>
            <person name="Kosti I."/>
            <person name="LaButti K."/>
            <person name="Lindquist E.A."/>
            <person name="Lucas S."/>
            <person name="Salamov A.A."/>
            <person name="Bradshaw R.E."/>
            <person name="Ciuffetti L."/>
            <person name="Hamelin R.C."/>
            <person name="Kema G.H.J."/>
            <person name="Lawrence C."/>
            <person name="Scott J.A."/>
            <person name="Spatafora J.W."/>
            <person name="Turgeon B.G."/>
            <person name="de Wit P.J.G.M."/>
            <person name="Zhong S."/>
            <person name="Goodwin S.B."/>
            <person name="Grigoriev I.V."/>
        </authorList>
    </citation>
    <scope>NUCLEOTIDE SEQUENCE [LARGE SCALE GENOMIC DNA]</scope>
    <source>
        <strain evidence="2">28A</strain>
    </source>
</reference>
<dbReference type="EMBL" id="KB908481">
    <property type="protein sequence ID" value="EOA91367.1"/>
    <property type="molecule type" value="Genomic_DNA"/>
</dbReference>
<name>R0KU94_EXST2</name>
<dbReference type="RefSeq" id="XP_008020618.1">
    <property type="nucleotide sequence ID" value="XM_008022427.1"/>
</dbReference>
<dbReference type="AlphaFoldDB" id="R0KU94"/>
<dbReference type="Proteomes" id="UP000016935">
    <property type="component" value="Unassembled WGS sequence"/>
</dbReference>
<evidence type="ECO:0000313" key="2">
    <source>
        <dbReference type="Proteomes" id="UP000016935"/>
    </source>
</evidence>
<proteinExistence type="predicted"/>
<dbReference type="GeneID" id="19397194"/>
<protein>
    <submittedName>
        <fullName evidence="1">Uncharacterized protein</fullName>
    </submittedName>
</protein>